<dbReference type="InterPro" id="IPR025970">
    <property type="entry name" value="SusE"/>
</dbReference>
<proteinExistence type="predicted"/>
<feature type="signal peptide" evidence="1">
    <location>
        <begin position="1"/>
        <end position="22"/>
    </location>
</feature>
<dbReference type="Proteomes" id="UP001143543">
    <property type="component" value="Unassembled WGS sequence"/>
</dbReference>
<keyword evidence="4" id="KW-1185">Reference proteome</keyword>
<dbReference type="Pfam" id="PF14292">
    <property type="entry name" value="SusE"/>
    <property type="match status" value="1"/>
</dbReference>
<dbReference type="EMBL" id="BRVO01000002">
    <property type="protein sequence ID" value="GLB49400.1"/>
    <property type="molecule type" value="Genomic_DNA"/>
</dbReference>
<evidence type="ECO:0000256" key="1">
    <source>
        <dbReference type="SAM" id="SignalP"/>
    </source>
</evidence>
<reference evidence="3" key="1">
    <citation type="submission" date="2022-07" db="EMBL/GenBank/DDBJ databases">
        <title>Taxonomy of Novel Oxalotrophic and Methylotrophic Bacteria.</title>
        <authorList>
            <person name="Sahin N."/>
            <person name="Tani A."/>
        </authorList>
    </citation>
    <scope>NUCLEOTIDE SEQUENCE</scope>
    <source>
        <strain evidence="3">Y10</strain>
    </source>
</reference>
<sequence length="576" mass="63013">MKKLLYSLVAACLALVCLNSCQEDENMDSVGQWSLSDPAIIAPEEGYTKVLNELDPNERIYFEWEPAVSSAGFQVRYTVILDTLGSSDYDTPLISVSSDNSGKATTANIQVSAIDLALSYAGYPAGEATQLEWTVIATCQDTKSYATNAISLTRFETEYTPATLYIAGDATEAGTDMSQAIPMRHLTDGNGTNTYIFEAYTSLEAGMPFHLYSAQQLPSHVYGGSNGEVVKNGDALTVQDSGEYKITVDLNTNIYTLLKINKWSMVGSVISGGWGGDEPLMYIGDGTWQASLTLTSDGSGAFVFRANDDWGYLLKRIQGTQNSIYMESQASDAGITIEDIPLSNSGNYIVTLDLYGSEYSYTIEQDTTIQPPSVTPNNLYLLSNGAVVGEFIFDNGTFTSTTYLALQQSVTYELNSEMDGSGTSYAFTNAIGVSSNPEGDSVTGTFAFGEGTGGIMVNQDQAYTLTVNFNTATVGWKYYNIKLFHWQDWDSRDEFLMTYQHPFKFMTTETLQAGYNMKFNSPWDVQFGADDPTELSGTMTNNGGADFNNITTTGTYEVNINIDNLYQTGTYEFLIQ</sequence>
<accession>A0ABQ5MK20</accession>
<comment type="caution">
    <text evidence="3">The sequence shown here is derived from an EMBL/GenBank/DDBJ whole genome shotgun (WGS) entry which is preliminary data.</text>
</comment>
<evidence type="ECO:0000313" key="3">
    <source>
        <dbReference type="EMBL" id="GLB49400.1"/>
    </source>
</evidence>
<keyword evidence="1" id="KW-0732">Signal</keyword>
<name>A0ABQ5MK20_9FLAO</name>
<feature type="chain" id="PRO_5047126425" description="SusE outer membrane protein domain-containing protein" evidence="1">
    <location>
        <begin position="23"/>
        <end position="576"/>
    </location>
</feature>
<evidence type="ECO:0000313" key="4">
    <source>
        <dbReference type="Proteomes" id="UP001143543"/>
    </source>
</evidence>
<organism evidence="3 4">
    <name type="scientific">Neptunitalea lumnitzerae</name>
    <dbReference type="NCBI Taxonomy" id="2965509"/>
    <lineage>
        <taxon>Bacteria</taxon>
        <taxon>Pseudomonadati</taxon>
        <taxon>Bacteroidota</taxon>
        <taxon>Flavobacteriia</taxon>
        <taxon>Flavobacteriales</taxon>
        <taxon>Flavobacteriaceae</taxon>
        <taxon>Neptunitalea</taxon>
    </lineage>
</organism>
<dbReference type="Gene3D" id="2.60.40.3620">
    <property type="match status" value="2"/>
</dbReference>
<dbReference type="RefSeq" id="WP_281765038.1">
    <property type="nucleotide sequence ID" value="NZ_BRVO01000002.1"/>
</dbReference>
<feature type="domain" description="SusE outer membrane protein" evidence="2">
    <location>
        <begin position="38"/>
        <end position="135"/>
    </location>
</feature>
<protein>
    <recommendedName>
        <fullName evidence="2">SusE outer membrane protein domain-containing protein</fullName>
    </recommendedName>
</protein>
<evidence type="ECO:0000259" key="2">
    <source>
        <dbReference type="Pfam" id="PF14292"/>
    </source>
</evidence>
<gene>
    <name evidence="3" type="ORF">Y10_17680</name>
</gene>